<dbReference type="RefSeq" id="WP_166102373.1">
    <property type="nucleotide sequence ID" value="NZ_BMMY01000002.1"/>
</dbReference>
<keyword evidence="2" id="KW-1185">Reference proteome</keyword>
<gene>
    <name evidence="1" type="ORF">H9L10_03635</name>
</gene>
<dbReference type="EMBL" id="CP060712">
    <property type="protein sequence ID" value="QNN50161.1"/>
    <property type="molecule type" value="Genomic_DNA"/>
</dbReference>
<dbReference type="AlphaFoldDB" id="A0A7G9R3I6"/>
<organism evidence="1 2">
    <name type="scientific">Phycicoccus endophyticus</name>
    <dbReference type="NCBI Taxonomy" id="1690220"/>
    <lineage>
        <taxon>Bacteria</taxon>
        <taxon>Bacillati</taxon>
        <taxon>Actinomycetota</taxon>
        <taxon>Actinomycetes</taxon>
        <taxon>Micrococcales</taxon>
        <taxon>Intrasporangiaceae</taxon>
        <taxon>Phycicoccus</taxon>
    </lineage>
</organism>
<accession>A0A7G9R3I6</accession>
<dbReference type="Proteomes" id="UP000515976">
    <property type="component" value="Chromosome"/>
</dbReference>
<protein>
    <submittedName>
        <fullName evidence="1">Uncharacterized protein</fullName>
    </submittedName>
</protein>
<reference evidence="1 2" key="1">
    <citation type="submission" date="2020-08" db="EMBL/GenBank/DDBJ databases">
        <title>Genome sequence of Phycicoccus endophyticus JCM 31784T.</title>
        <authorList>
            <person name="Hyun D.-W."/>
            <person name="Bae J.-W."/>
        </authorList>
    </citation>
    <scope>NUCLEOTIDE SEQUENCE [LARGE SCALE GENOMIC DNA]</scope>
    <source>
        <strain evidence="1 2">JCM 31784</strain>
    </source>
</reference>
<evidence type="ECO:0000313" key="2">
    <source>
        <dbReference type="Proteomes" id="UP000515976"/>
    </source>
</evidence>
<sequence length="147" mass="15237">MSTLDLGLAARLIAGIRTETARHTGCHEWDAPGVAAALRATQGSPGSVLAAAALAAEDPSLRTPTEKALLRHWPKNAASEARYTAATPCPDHPEHDLAGCPACRAARQQAVADQVHLAGAELVRQALAEAAAEPTPAQRRAQAQEAS</sequence>
<proteinExistence type="predicted"/>
<name>A0A7G9R3I6_9MICO</name>
<evidence type="ECO:0000313" key="1">
    <source>
        <dbReference type="EMBL" id="QNN50161.1"/>
    </source>
</evidence>
<dbReference type="KEGG" id="pei:H9L10_03635"/>